<evidence type="ECO:0000256" key="3">
    <source>
        <dbReference type="ARBA" id="ARBA00022448"/>
    </source>
</evidence>
<dbReference type="SUPFAM" id="SSF54631">
    <property type="entry name" value="CBS-domain pair"/>
    <property type="match status" value="1"/>
</dbReference>
<dbReference type="SMART" id="SM00116">
    <property type="entry name" value="CBS"/>
    <property type="match status" value="2"/>
</dbReference>
<feature type="transmembrane region" description="Helical" evidence="9">
    <location>
        <begin position="216"/>
        <end position="236"/>
    </location>
</feature>
<dbReference type="InterPro" id="IPR000644">
    <property type="entry name" value="CBS_dom"/>
</dbReference>
<feature type="transmembrane region" description="Helical" evidence="9">
    <location>
        <begin position="117"/>
        <end position="139"/>
    </location>
</feature>
<feature type="transmembrane region" description="Helical" evidence="9">
    <location>
        <begin position="336"/>
        <end position="361"/>
    </location>
</feature>
<feature type="domain" description="CBS" evidence="10">
    <location>
        <begin position="413"/>
        <end position="470"/>
    </location>
</feature>
<dbReference type="Pfam" id="PF00571">
    <property type="entry name" value="CBS"/>
    <property type="match status" value="2"/>
</dbReference>
<dbReference type="CDD" id="cd02205">
    <property type="entry name" value="CBS_pair_SF"/>
    <property type="match status" value="1"/>
</dbReference>
<feature type="transmembrane region" description="Helical" evidence="9">
    <location>
        <begin position="151"/>
        <end position="172"/>
    </location>
</feature>
<keyword evidence="4 9" id="KW-0812">Transmembrane</keyword>
<dbReference type="InterPro" id="IPR029020">
    <property type="entry name" value="Ammonium/urea_transptr"/>
</dbReference>
<organism evidence="11 12">
    <name type="scientific">Candidatus Korobacter versatilis</name>
    <dbReference type="NCBI Taxonomy" id="658062"/>
    <lineage>
        <taxon>Bacteria</taxon>
        <taxon>Pseudomonadati</taxon>
        <taxon>Acidobacteriota</taxon>
        <taxon>Terriglobia</taxon>
        <taxon>Terriglobales</taxon>
        <taxon>Candidatus Korobacteraceae</taxon>
        <taxon>Candidatus Korobacter</taxon>
    </lineage>
</organism>
<feature type="transmembrane region" description="Helical" evidence="9">
    <location>
        <begin position="272"/>
        <end position="292"/>
    </location>
</feature>
<dbReference type="AlphaFoldDB" id="A0A932AA01"/>
<evidence type="ECO:0000259" key="10">
    <source>
        <dbReference type="PROSITE" id="PS51371"/>
    </source>
</evidence>
<comment type="subcellular location">
    <subcellularLocation>
        <location evidence="1">Membrane</location>
        <topology evidence="1">Multi-pass membrane protein</topology>
    </subcellularLocation>
</comment>
<dbReference type="PANTHER" id="PTHR11730">
    <property type="entry name" value="AMMONIUM TRANSPORTER"/>
    <property type="match status" value="1"/>
</dbReference>
<dbReference type="SUPFAM" id="SSF111352">
    <property type="entry name" value="Ammonium transporter"/>
    <property type="match status" value="1"/>
</dbReference>
<dbReference type="GO" id="GO:0097272">
    <property type="term" value="P:ammonium homeostasis"/>
    <property type="evidence" value="ECO:0007669"/>
    <property type="project" value="TreeGrafter"/>
</dbReference>
<feature type="transmembrane region" description="Helical" evidence="9">
    <location>
        <begin position="6"/>
        <end position="27"/>
    </location>
</feature>
<feature type="transmembrane region" description="Helical" evidence="9">
    <location>
        <begin position="90"/>
        <end position="110"/>
    </location>
</feature>
<evidence type="ECO:0000256" key="5">
    <source>
        <dbReference type="ARBA" id="ARBA00022989"/>
    </source>
</evidence>
<evidence type="ECO:0000256" key="7">
    <source>
        <dbReference type="ARBA" id="ARBA00023177"/>
    </source>
</evidence>
<dbReference type="Gene3D" id="3.10.580.10">
    <property type="entry name" value="CBS-domain"/>
    <property type="match status" value="1"/>
</dbReference>
<keyword evidence="6 9" id="KW-0472">Membrane</keyword>
<evidence type="ECO:0000256" key="1">
    <source>
        <dbReference type="ARBA" id="ARBA00004141"/>
    </source>
</evidence>
<evidence type="ECO:0000313" key="11">
    <source>
        <dbReference type="EMBL" id="MBI2678369.1"/>
    </source>
</evidence>
<protein>
    <submittedName>
        <fullName evidence="11">CBS domain-containing protein</fullName>
    </submittedName>
</protein>
<evidence type="ECO:0000256" key="2">
    <source>
        <dbReference type="ARBA" id="ARBA00005887"/>
    </source>
</evidence>
<evidence type="ECO:0000256" key="4">
    <source>
        <dbReference type="ARBA" id="ARBA00022692"/>
    </source>
</evidence>
<dbReference type="Gene3D" id="1.10.3430.10">
    <property type="entry name" value="Ammonium transporter AmtB like domains"/>
    <property type="match status" value="1"/>
</dbReference>
<dbReference type="GO" id="GO:0016020">
    <property type="term" value="C:membrane"/>
    <property type="evidence" value="ECO:0007669"/>
    <property type="project" value="UniProtKB-SubCell"/>
</dbReference>
<reference evidence="11" key="1">
    <citation type="submission" date="2020-07" db="EMBL/GenBank/DDBJ databases">
        <title>Huge and variable diversity of episymbiotic CPR bacteria and DPANN archaea in groundwater ecosystems.</title>
        <authorList>
            <person name="He C.Y."/>
            <person name="Keren R."/>
            <person name="Whittaker M."/>
            <person name="Farag I.F."/>
            <person name="Doudna J."/>
            <person name="Cate J.H.D."/>
            <person name="Banfield J.F."/>
        </authorList>
    </citation>
    <scope>NUCLEOTIDE SEQUENCE</scope>
    <source>
        <strain evidence="11">NC_groundwater_580_Pr5_B-0.1um_64_19</strain>
    </source>
</reference>
<evidence type="ECO:0000256" key="9">
    <source>
        <dbReference type="SAM" id="Phobius"/>
    </source>
</evidence>
<evidence type="ECO:0000256" key="8">
    <source>
        <dbReference type="PROSITE-ProRule" id="PRU00703"/>
    </source>
</evidence>
<keyword evidence="5 9" id="KW-1133">Transmembrane helix</keyword>
<dbReference type="InterPro" id="IPR046342">
    <property type="entry name" value="CBS_dom_sf"/>
</dbReference>
<dbReference type="PANTHER" id="PTHR11730:SF6">
    <property type="entry name" value="AMMONIUM TRANSPORTER"/>
    <property type="match status" value="1"/>
</dbReference>
<feature type="transmembrane region" description="Helical" evidence="9">
    <location>
        <begin position="184"/>
        <end position="204"/>
    </location>
</feature>
<gene>
    <name evidence="11" type="ORF">HYX28_06275</name>
</gene>
<keyword evidence="7" id="KW-0924">Ammonia transport</keyword>
<feature type="transmembrane region" description="Helical" evidence="9">
    <location>
        <begin position="48"/>
        <end position="70"/>
    </location>
</feature>
<dbReference type="Pfam" id="PF00909">
    <property type="entry name" value="Ammonium_transp"/>
    <property type="match status" value="1"/>
</dbReference>
<keyword evidence="3" id="KW-0813">Transport</keyword>
<dbReference type="Proteomes" id="UP000779809">
    <property type="component" value="Unassembled WGS sequence"/>
</dbReference>
<dbReference type="GO" id="GO:0008519">
    <property type="term" value="F:ammonium channel activity"/>
    <property type="evidence" value="ECO:0007669"/>
    <property type="project" value="InterPro"/>
</dbReference>
<feature type="domain" description="CBS" evidence="10">
    <location>
        <begin position="476"/>
        <end position="536"/>
    </location>
</feature>
<keyword evidence="8" id="KW-0129">CBS domain</keyword>
<proteinExistence type="inferred from homology"/>
<feature type="transmembrane region" description="Helical" evidence="9">
    <location>
        <begin position="304"/>
        <end position="324"/>
    </location>
</feature>
<comment type="similarity">
    <text evidence="2">Belongs to the ammonia transporter channel (TC 1.A.11.2) family.</text>
</comment>
<comment type="caution">
    <text evidence="11">The sequence shown here is derived from an EMBL/GenBank/DDBJ whole genome shotgun (WGS) entry which is preliminary data.</text>
</comment>
<dbReference type="InterPro" id="IPR024041">
    <property type="entry name" value="NH4_transpt_AmtB-like_dom"/>
</dbReference>
<evidence type="ECO:0000256" key="6">
    <source>
        <dbReference type="ARBA" id="ARBA00023136"/>
    </source>
</evidence>
<dbReference type="EMBL" id="JACPNR010000007">
    <property type="protein sequence ID" value="MBI2678369.1"/>
    <property type="molecule type" value="Genomic_DNA"/>
</dbReference>
<dbReference type="PROSITE" id="PS51371">
    <property type="entry name" value="CBS"/>
    <property type="match status" value="2"/>
</dbReference>
<accession>A0A932AA01</accession>
<evidence type="ECO:0000313" key="12">
    <source>
        <dbReference type="Proteomes" id="UP000779809"/>
    </source>
</evidence>
<name>A0A932AA01_9BACT</name>
<sequence>METNVYWLWLLSMGSLIFLMQAGFFLLEGGQVRSRDVANVMMKMTGHMGVGIIVFLLFGFAIKQYGWPLAALPNGWRAPWEFISDGGHSIAFYVSLMFALVSCAIPSGCFSGRMKFSAYLVFAAVYVGVIYPGFAYLLWNGPLARLGVQDYAGSLGVHAVGGIVGLVGAKFLGRRKTPATAHDVPMMGLGAMMLMFCWFGFNLGSVPSYGNMAADLPLVAINTLAAMAGGILGSMAGTWAQTGKADPIITPNGGLAGAVAICSGVHLVHPIYAILLGVVAGAQIPWMAKFIAKKLDIDDPCGVGPVHMTPGLLGGLAAGLWAPMVPNGFHGYTVHFLPQLIGTVTAIAYGLLTSVALFWLLQKLFGLRVSEDEELSGLDVAEHGMAAYPEFFPEASPRGMPLHVLSAVRVDQVMTEPATVRVGDTLETVQELMFSREVFAVPVLNPYDELCGIITMADVTKIAREERGRVAVAAVYTREVESAFPDQTVHEIVERMRERHLANFPVVSRREENRLLGMVSKTDIVHAYRRIAIGDATSGD</sequence>